<dbReference type="NCBIfam" id="TIGR01034">
    <property type="entry name" value="metK"/>
    <property type="match status" value="1"/>
</dbReference>
<feature type="domain" description="S-adenosylmethionine synthetase C-terminal" evidence="18">
    <location>
        <begin position="228"/>
        <end position="367"/>
    </location>
</feature>
<organism evidence="19 20">
    <name type="scientific">Mesomycoplasma hyorhinis SK76</name>
    <dbReference type="NCBI Taxonomy" id="1118964"/>
    <lineage>
        <taxon>Bacteria</taxon>
        <taxon>Bacillati</taxon>
        <taxon>Mycoplasmatota</taxon>
        <taxon>Mycoplasmoidales</taxon>
        <taxon>Metamycoplasmataceae</taxon>
        <taxon>Mesomycoplasma</taxon>
    </lineage>
</organism>
<evidence type="ECO:0000256" key="11">
    <source>
        <dbReference type="ARBA" id="ARBA00022842"/>
    </source>
</evidence>
<comment type="pathway">
    <text evidence="3">Amino-acid biosynthesis; S-adenosyl-L-methionine biosynthesis; S-adenosyl-L-methionine from L-methionine: step 1/1.</text>
</comment>
<dbReference type="InterPro" id="IPR002133">
    <property type="entry name" value="S-AdoMet_synthetase"/>
</dbReference>
<reference evidence="19 20" key="1">
    <citation type="journal article" date="2013" name="Genome Announc.">
        <title>Complete Genome Sequence of Mycoplasma hyorhinis Strain SK76.</title>
        <authorList>
            <person name="Goodison S."/>
            <person name="Urquidi V."/>
            <person name="Kumar D."/>
            <person name="Reyes L."/>
            <person name="Rosser C.J."/>
        </authorList>
    </citation>
    <scope>NUCLEOTIDE SEQUENCE [LARGE SCALE GENOMIC DNA]</scope>
    <source>
        <strain evidence="19 20">SK76</strain>
    </source>
</reference>
<keyword evidence="12 14" id="KW-0630">Potassium</keyword>
<gene>
    <name evidence="19" type="ORF">MOS_283</name>
</gene>
<dbReference type="InterPro" id="IPR022630">
    <property type="entry name" value="S-AdoMet_synt_C"/>
</dbReference>
<comment type="similarity">
    <text evidence="4 15">Belongs to the AdoMet synthase family.</text>
</comment>
<keyword evidence="6" id="KW-0554">One-carbon metabolism</keyword>
<proteinExistence type="inferred from homology"/>
<dbReference type="EMBL" id="CP003914">
    <property type="protein sequence ID" value="AFX74210.1"/>
    <property type="molecule type" value="Genomic_DNA"/>
</dbReference>
<keyword evidence="7" id="KW-0808">Transferase</keyword>
<evidence type="ECO:0000256" key="1">
    <source>
        <dbReference type="ARBA" id="ARBA00001946"/>
    </source>
</evidence>
<evidence type="ECO:0000256" key="2">
    <source>
        <dbReference type="ARBA" id="ARBA00001958"/>
    </source>
</evidence>
<evidence type="ECO:0000256" key="3">
    <source>
        <dbReference type="ARBA" id="ARBA00005224"/>
    </source>
</evidence>
<evidence type="ECO:0000256" key="6">
    <source>
        <dbReference type="ARBA" id="ARBA00022563"/>
    </source>
</evidence>
<dbReference type="PANTHER" id="PTHR11964">
    <property type="entry name" value="S-ADENOSYLMETHIONINE SYNTHETASE"/>
    <property type="match status" value="1"/>
</dbReference>
<evidence type="ECO:0000256" key="8">
    <source>
        <dbReference type="ARBA" id="ARBA00022723"/>
    </source>
</evidence>
<dbReference type="SUPFAM" id="SSF55973">
    <property type="entry name" value="S-adenosylmethionine synthetase"/>
    <property type="match status" value="3"/>
</dbReference>
<evidence type="ECO:0000256" key="5">
    <source>
        <dbReference type="ARBA" id="ARBA00012828"/>
    </source>
</evidence>
<dbReference type="Pfam" id="PF00438">
    <property type="entry name" value="S-AdoMet_synt_N"/>
    <property type="match status" value="1"/>
</dbReference>
<keyword evidence="9" id="KW-0547">Nucleotide-binding</keyword>
<sequence>MLMLKRRHLSVSESVGKGHPDKICDQISDSILDAILAKDPNARVAVEVMASNRLIIIGGEVSTKAYVDVVKTAWKVVFAIGYNENDFTIISNVNTQSADIAKKVDKSDTLGAGDQGVVYGYACSETKNFYPLSASLAHALTKYAEELRSKKKFPYAKADMKSQVEVDFSNWEQPKIVKMIMSVQHEAKIDDKKFKQFIHKDIMQKIAQDYGLNLDFETIINPGGQFVIGGTIGDTGLTGRKIIVDSYGDRAHHGGGAFSGKDYTKVDRSGAYFARWIAKNLVAAGVAKELEIQLSFAIGIAEPISISVEQIQAGKFSEEQIVQCIKNVFNTSVKGFVEDLELRKPIYKQTATYGHFGRNDIDLPWERLNKVKQIKEFLKI</sequence>
<dbReference type="GO" id="GO:0005524">
    <property type="term" value="F:ATP binding"/>
    <property type="evidence" value="ECO:0007669"/>
    <property type="project" value="UniProtKB-KW"/>
</dbReference>
<evidence type="ECO:0000313" key="20">
    <source>
        <dbReference type="Proteomes" id="UP000009399"/>
    </source>
</evidence>
<evidence type="ECO:0000259" key="18">
    <source>
        <dbReference type="Pfam" id="PF02773"/>
    </source>
</evidence>
<dbReference type="PROSITE" id="PS00376">
    <property type="entry name" value="ADOMET_SYNTHASE_1"/>
    <property type="match status" value="1"/>
</dbReference>
<dbReference type="GO" id="GO:0005737">
    <property type="term" value="C:cytoplasm"/>
    <property type="evidence" value="ECO:0007669"/>
    <property type="project" value="UniProtKB-SubCell"/>
</dbReference>
<dbReference type="GO" id="GO:0004478">
    <property type="term" value="F:methionine adenosyltransferase activity"/>
    <property type="evidence" value="ECO:0007669"/>
    <property type="project" value="UniProtKB-UniRule"/>
</dbReference>
<accession>A0AAI8AMQ4</accession>
<evidence type="ECO:0000256" key="15">
    <source>
        <dbReference type="RuleBase" id="RU004462"/>
    </source>
</evidence>
<dbReference type="AlphaFoldDB" id="A0AAI8AMQ4"/>
<dbReference type="CDD" id="cd18079">
    <property type="entry name" value="S-AdoMet_synt"/>
    <property type="match status" value="1"/>
</dbReference>
<dbReference type="GO" id="GO:0046872">
    <property type="term" value="F:metal ion binding"/>
    <property type="evidence" value="ECO:0007669"/>
    <property type="project" value="UniProtKB-KW"/>
</dbReference>
<evidence type="ECO:0000256" key="9">
    <source>
        <dbReference type="ARBA" id="ARBA00022741"/>
    </source>
</evidence>
<dbReference type="InterPro" id="IPR022628">
    <property type="entry name" value="S-AdoMet_synt_N"/>
</dbReference>
<evidence type="ECO:0000256" key="13">
    <source>
        <dbReference type="NCBIfam" id="TIGR01034"/>
    </source>
</evidence>
<feature type="domain" description="S-adenosylmethionine synthetase N-terminal" evidence="16">
    <location>
        <begin position="9"/>
        <end position="90"/>
    </location>
</feature>
<comment type="subunit">
    <text evidence="14">Homotetramer.</text>
</comment>
<dbReference type="RefSeq" id="WP_014335537.1">
    <property type="nucleotide sequence ID" value="NC_019552.1"/>
</dbReference>
<name>A0AAI8AMQ4_MESHY</name>
<dbReference type="GeneID" id="93248403"/>
<comment type="subcellular location">
    <subcellularLocation>
        <location evidence="14">Cytoplasm</location>
    </subcellularLocation>
</comment>
<dbReference type="PIRSF" id="PIRSF000497">
    <property type="entry name" value="MAT"/>
    <property type="match status" value="1"/>
</dbReference>
<evidence type="ECO:0000313" key="19">
    <source>
        <dbReference type="EMBL" id="AFX74210.1"/>
    </source>
</evidence>
<evidence type="ECO:0000259" key="16">
    <source>
        <dbReference type="Pfam" id="PF00438"/>
    </source>
</evidence>
<keyword evidence="11 14" id="KW-0460">Magnesium</keyword>
<evidence type="ECO:0000256" key="10">
    <source>
        <dbReference type="ARBA" id="ARBA00022840"/>
    </source>
</evidence>
<dbReference type="InterPro" id="IPR022629">
    <property type="entry name" value="S-AdoMet_synt_central"/>
</dbReference>
<dbReference type="PROSITE" id="PS00377">
    <property type="entry name" value="ADOMET_SYNTHASE_2"/>
    <property type="match status" value="1"/>
</dbReference>
<evidence type="ECO:0000259" key="17">
    <source>
        <dbReference type="Pfam" id="PF02772"/>
    </source>
</evidence>
<dbReference type="Proteomes" id="UP000009399">
    <property type="component" value="Chromosome"/>
</dbReference>
<evidence type="ECO:0000256" key="14">
    <source>
        <dbReference type="RuleBase" id="RU000542"/>
    </source>
</evidence>
<dbReference type="GO" id="GO:0006730">
    <property type="term" value="P:one-carbon metabolic process"/>
    <property type="evidence" value="ECO:0007669"/>
    <property type="project" value="UniProtKB-KW"/>
</dbReference>
<evidence type="ECO:0000256" key="4">
    <source>
        <dbReference type="ARBA" id="ARBA00009685"/>
    </source>
</evidence>
<dbReference type="EC" id="2.5.1.6" evidence="5 13"/>
<dbReference type="Pfam" id="PF02773">
    <property type="entry name" value="S-AdoMet_synt_C"/>
    <property type="match status" value="1"/>
</dbReference>
<protein>
    <recommendedName>
        <fullName evidence="5 13">Methionine adenosyltransferase</fullName>
        <ecNumber evidence="5 13">2.5.1.6</ecNumber>
    </recommendedName>
</protein>
<comment type="cofactor">
    <cofactor evidence="2">
        <name>K(+)</name>
        <dbReference type="ChEBI" id="CHEBI:29103"/>
    </cofactor>
</comment>
<keyword evidence="8 14" id="KW-0479">Metal-binding</keyword>
<feature type="domain" description="S-adenosylmethionine synthetase central" evidence="17">
    <location>
        <begin position="110"/>
        <end position="226"/>
    </location>
</feature>
<evidence type="ECO:0000256" key="7">
    <source>
        <dbReference type="ARBA" id="ARBA00022679"/>
    </source>
</evidence>
<dbReference type="GO" id="GO:0006556">
    <property type="term" value="P:S-adenosylmethionine biosynthetic process"/>
    <property type="evidence" value="ECO:0007669"/>
    <property type="project" value="UniProtKB-UniRule"/>
</dbReference>
<dbReference type="Pfam" id="PF02772">
    <property type="entry name" value="S-AdoMet_synt_M"/>
    <property type="match status" value="1"/>
</dbReference>
<comment type="cofactor">
    <cofactor evidence="1">
        <name>Mg(2+)</name>
        <dbReference type="ChEBI" id="CHEBI:18420"/>
    </cofactor>
</comment>
<dbReference type="InterPro" id="IPR022631">
    <property type="entry name" value="ADOMET_SYNTHASE_CS"/>
</dbReference>
<dbReference type="InterPro" id="IPR022636">
    <property type="entry name" value="S-AdoMet_synthetase_sfam"/>
</dbReference>
<evidence type="ECO:0000256" key="12">
    <source>
        <dbReference type="ARBA" id="ARBA00022958"/>
    </source>
</evidence>
<dbReference type="Gene3D" id="3.30.300.10">
    <property type="match status" value="3"/>
</dbReference>
<keyword evidence="10" id="KW-0067">ATP-binding</keyword>
<dbReference type="KEGG" id="mhs:MOS_283"/>